<comment type="subunit">
    <text evidence="7 9">Part of the 50S ribosomal subunit.</text>
</comment>
<evidence type="ECO:0000256" key="10">
    <source>
        <dbReference type="RuleBase" id="RU004008"/>
    </source>
</evidence>
<dbReference type="RefSeq" id="WP_280578329.1">
    <property type="nucleotide sequence ID" value="NZ_JARXRN010000020.1"/>
</dbReference>
<dbReference type="GO" id="GO:0005840">
    <property type="term" value="C:ribosome"/>
    <property type="evidence" value="ECO:0007669"/>
    <property type="project" value="UniProtKB-KW"/>
</dbReference>
<comment type="function">
    <text evidence="7">The globular domain of the protein is located near the polypeptide exit tunnel on the outside of the subunit, while an extended beta-hairpin is found that lines the wall of the exit tunnel in the center of the 70S ribosome.</text>
</comment>
<dbReference type="InterPro" id="IPR001063">
    <property type="entry name" value="Ribosomal_uL22"/>
</dbReference>
<dbReference type="EMBL" id="JARXRN010000020">
    <property type="protein sequence ID" value="MDH5830131.1"/>
    <property type="molecule type" value="Genomic_DNA"/>
</dbReference>
<gene>
    <name evidence="7 11" type="primary">rplV</name>
    <name evidence="11" type="ORF">QFW80_06310</name>
</gene>
<evidence type="ECO:0000256" key="6">
    <source>
        <dbReference type="ARBA" id="ARBA00035207"/>
    </source>
</evidence>
<evidence type="ECO:0000256" key="4">
    <source>
        <dbReference type="ARBA" id="ARBA00022980"/>
    </source>
</evidence>
<accession>A0ABT6JJA6</accession>
<comment type="similarity">
    <text evidence="1 7 8">Belongs to the universal ribosomal protein uL22 family.</text>
</comment>
<evidence type="ECO:0000256" key="5">
    <source>
        <dbReference type="ARBA" id="ARBA00023274"/>
    </source>
</evidence>
<evidence type="ECO:0000256" key="9">
    <source>
        <dbReference type="RuleBase" id="RU004006"/>
    </source>
</evidence>
<evidence type="ECO:0000313" key="12">
    <source>
        <dbReference type="Proteomes" id="UP001156831"/>
    </source>
</evidence>
<evidence type="ECO:0000256" key="2">
    <source>
        <dbReference type="ARBA" id="ARBA00022730"/>
    </source>
</evidence>
<keyword evidence="3 7" id="KW-0694">RNA-binding</keyword>
<proteinExistence type="inferred from homology"/>
<dbReference type="HAMAP" id="MF_01331_B">
    <property type="entry name" value="Ribosomal_uL22_B"/>
    <property type="match status" value="1"/>
</dbReference>
<dbReference type="CDD" id="cd00336">
    <property type="entry name" value="Ribosomal_L22"/>
    <property type="match status" value="1"/>
</dbReference>
<keyword evidence="4 7" id="KW-0689">Ribosomal protein</keyword>
<evidence type="ECO:0000256" key="7">
    <source>
        <dbReference type="HAMAP-Rule" id="MF_01331"/>
    </source>
</evidence>
<evidence type="ECO:0000256" key="3">
    <source>
        <dbReference type="ARBA" id="ARBA00022884"/>
    </source>
</evidence>
<protein>
    <recommendedName>
        <fullName evidence="6 7">Large ribosomal subunit protein uL22</fullName>
    </recommendedName>
</protein>
<dbReference type="Pfam" id="PF00237">
    <property type="entry name" value="Ribosomal_L22"/>
    <property type="match status" value="1"/>
</dbReference>
<dbReference type="PANTHER" id="PTHR13501">
    <property type="entry name" value="CHLOROPLAST 50S RIBOSOMAL PROTEIN L22-RELATED"/>
    <property type="match status" value="1"/>
</dbReference>
<evidence type="ECO:0000256" key="1">
    <source>
        <dbReference type="ARBA" id="ARBA00009451"/>
    </source>
</evidence>
<organism evidence="11 12">
    <name type="scientific">Luteimonas rhizosphaericola</name>
    <dbReference type="NCBI Taxonomy" id="3042024"/>
    <lineage>
        <taxon>Bacteria</taxon>
        <taxon>Pseudomonadati</taxon>
        <taxon>Pseudomonadota</taxon>
        <taxon>Gammaproteobacteria</taxon>
        <taxon>Lysobacterales</taxon>
        <taxon>Lysobacteraceae</taxon>
        <taxon>Luteimonas</taxon>
    </lineage>
</organism>
<dbReference type="PANTHER" id="PTHR13501:SF8">
    <property type="entry name" value="LARGE RIBOSOMAL SUBUNIT PROTEIN UL22M"/>
    <property type="match status" value="1"/>
</dbReference>
<dbReference type="Proteomes" id="UP001156831">
    <property type="component" value="Unassembled WGS sequence"/>
</dbReference>
<dbReference type="InterPro" id="IPR005727">
    <property type="entry name" value="Ribosomal_uL22_bac/chlpt-type"/>
</dbReference>
<dbReference type="NCBIfam" id="TIGR01044">
    <property type="entry name" value="rplV_bact"/>
    <property type="match status" value="1"/>
</dbReference>
<sequence length="130" mass="14256">MDKATRAKHEEARRARTEVNKRTAVLRTARISPQKARLVADQVRGLPAERAVSLLKFSDKKAAAMIRKLVESAIANAENNAGADIDELKIATITVDEGPTLKRFMARAKGRGTRILKRTSHITVVVGEGK</sequence>
<keyword evidence="2 7" id="KW-0699">rRNA-binding</keyword>
<dbReference type="InterPro" id="IPR018260">
    <property type="entry name" value="Ribosomal_uL22_CS"/>
</dbReference>
<dbReference type="InterPro" id="IPR036394">
    <property type="entry name" value="Ribosomal_uL22_sf"/>
</dbReference>
<keyword evidence="5 7" id="KW-0687">Ribonucleoprotein</keyword>
<dbReference type="SUPFAM" id="SSF54843">
    <property type="entry name" value="Ribosomal protein L22"/>
    <property type="match status" value="1"/>
</dbReference>
<dbReference type="PROSITE" id="PS00464">
    <property type="entry name" value="RIBOSOMAL_L22"/>
    <property type="match status" value="1"/>
</dbReference>
<name>A0ABT6JJA6_9GAMM</name>
<dbReference type="InterPro" id="IPR047867">
    <property type="entry name" value="Ribosomal_uL22_bac/org-type"/>
</dbReference>
<evidence type="ECO:0000313" key="11">
    <source>
        <dbReference type="EMBL" id="MDH5830131.1"/>
    </source>
</evidence>
<comment type="caution">
    <text evidence="11">The sequence shown here is derived from an EMBL/GenBank/DDBJ whole genome shotgun (WGS) entry which is preliminary data.</text>
</comment>
<comment type="function">
    <text evidence="7 10">This protein binds specifically to 23S rRNA; its binding is stimulated by other ribosomal proteins, e.g., L4, L17, and L20. It is important during the early stages of 50S assembly. It makes multiple contacts with different domains of the 23S rRNA in the assembled 50S subunit and ribosome.</text>
</comment>
<reference evidence="11 12" key="1">
    <citation type="submission" date="2023-04" db="EMBL/GenBank/DDBJ databases">
        <title>Luteimonas sp. M1R5S18.</title>
        <authorList>
            <person name="Sun J.-Q."/>
        </authorList>
    </citation>
    <scope>NUCLEOTIDE SEQUENCE [LARGE SCALE GENOMIC DNA]</scope>
    <source>
        <strain evidence="11 12">M1R5S18</strain>
    </source>
</reference>
<dbReference type="Gene3D" id="3.90.470.10">
    <property type="entry name" value="Ribosomal protein L22/L17"/>
    <property type="match status" value="1"/>
</dbReference>
<keyword evidence="12" id="KW-1185">Reference proteome</keyword>
<evidence type="ECO:0000256" key="8">
    <source>
        <dbReference type="RuleBase" id="RU004005"/>
    </source>
</evidence>